<dbReference type="EMBL" id="NIQC01000001">
    <property type="protein sequence ID" value="OWZ84922.1"/>
    <property type="molecule type" value="Genomic_DNA"/>
</dbReference>
<evidence type="ECO:0000313" key="2">
    <source>
        <dbReference type="EMBL" id="OWZ84922.1"/>
    </source>
</evidence>
<dbReference type="OrthoDB" id="1725689at2"/>
<dbReference type="AlphaFoldDB" id="A0A226C1K9"/>
<evidence type="ECO:0000256" key="1">
    <source>
        <dbReference type="SAM" id="MobiDB-lite"/>
    </source>
</evidence>
<dbReference type="Proteomes" id="UP000214588">
    <property type="component" value="Unassembled WGS sequence"/>
</dbReference>
<comment type="caution">
    <text evidence="2">The sequence shown here is derived from an EMBL/GenBank/DDBJ whole genome shotgun (WGS) entry which is preliminary data.</text>
</comment>
<dbReference type="RefSeq" id="WP_089022346.1">
    <property type="nucleotide sequence ID" value="NZ_NIQC01000001.1"/>
</dbReference>
<sequence length="67" mass="8062">MEHRHWKILKKERDSLYEQFLSAQGDNRMDLLVKIMELDEEMEALERDQKSPVLPFKSKNYHKDSVG</sequence>
<reference evidence="2 3" key="1">
    <citation type="submission" date="2017-06" db="EMBL/GenBank/DDBJ databases">
        <title>Draft Genome Sequence of Natranaerobius trueperi halophilic, alkalithermophilic bacteria from soda lakes.</title>
        <authorList>
            <person name="Zhao B."/>
        </authorList>
    </citation>
    <scope>NUCLEOTIDE SEQUENCE [LARGE SCALE GENOMIC DNA]</scope>
    <source>
        <strain evidence="2 3">DSM 18760</strain>
    </source>
</reference>
<gene>
    <name evidence="2" type="ORF">CDO51_00515</name>
</gene>
<accession>A0A226C1K9</accession>
<evidence type="ECO:0000313" key="3">
    <source>
        <dbReference type="Proteomes" id="UP000214588"/>
    </source>
</evidence>
<feature type="region of interest" description="Disordered" evidence="1">
    <location>
        <begin position="44"/>
        <end position="67"/>
    </location>
</feature>
<proteinExistence type="predicted"/>
<protein>
    <submittedName>
        <fullName evidence="2">Uncharacterized protein</fullName>
    </submittedName>
</protein>
<organism evidence="2 3">
    <name type="scientific">Natranaerobius trueperi</name>
    <dbReference type="NCBI Taxonomy" id="759412"/>
    <lineage>
        <taxon>Bacteria</taxon>
        <taxon>Bacillati</taxon>
        <taxon>Bacillota</taxon>
        <taxon>Clostridia</taxon>
        <taxon>Natranaerobiales</taxon>
        <taxon>Natranaerobiaceae</taxon>
        <taxon>Natranaerobius</taxon>
    </lineage>
</organism>
<name>A0A226C1K9_9FIRM</name>
<keyword evidence="3" id="KW-1185">Reference proteome</keyword>